<keyword evidence="1" id="KW-1133">Transmembrane helix</keyword>
<dbReference type="InterPro" id="IPR049820">
    <property type="entry name" value="Trnsprt_adja_ssu-like"/>
</dbReference>
<organism evidence="2 3">
    <name type="scientific">Rhodococcus artemisiae</name>
    <dbReference type="NCBI Taxonomy" id="714159"/>
    <lineage>
        <taxon>Bacteria</taxon>
        <taxon>Bacillati</taxon>
        <taxon>Actinomycetota</taxon>
        <taxon>Actinomycetes</taxon>
        <taxon>Mycobacteriales</taxon>
        <taxon>Nocardiaceae</taxon>
        <taxon>Rhodococcus</taxon>
    </lineage>
</organism>
<proteinExistence type="predicted"/>
<evidence type="ECO:0000313" key="3">
    <source>
        <dbReference type="Proteomes" id="UP001336020"/>
    </source>
</evidence>
<gene>
    <name evidence="2" type="ORF">Q7514_21160</name>
</gene>
<accession>A0ABU7LEQ2</accession>
<reference evidence="2 3" key="1">
    <citation type="submission" date="2023-07" db="EMBL/GenBank/DDBJ databases">
        <authorList>
            <person name="Girao M."/>
            <person name="Carvalho M.F."/>
        </authorList>
    </citation>
    <scope>NUCLEOTIDE SEQUENCE [LARGE SCALE GENOMIC DNA]</scope>
    <source>
        <strain evidence="2 3">YIM65754</strain>
    </source>
</reference>
<dbReference type="EMBL" id="JAUTXY010000010">
    <property type="protein sequence ID" value="MEE2060036.1"/>
    <property type="molecule type" value="Genomic_DNA"/>
</dbReference>
<evidence type="ECO:0000256" key="1">
    <source>
        <dbReference type="SAM" id="Phobius"/>
    </source>
</evidence>
<keyword evidence="1" id="KW-0472">Membrane</keyword>
<comment type="caution">
    <text evidence="2">The sequence shown here is derived from an EMBL/GenBank/DDBJ whole genome shotgun (WGS) entry which is preliminary data.</text>
</comment>
<feature type="transmembrane region" description="Helical" evidence="1">
    <location>
        <begin position="6"/>
        <end position="29"/>
    </location>
</feature>
<name>A0ABU7LEQ2_9NOCA</name>
<keyword evidence="1" id="KW-0812">Transmembrane</keyword>
<protein>
    <submittedName>
        <fullName evidence="2">Transporter small subunit</fullName>
    </submittedName>
</protein>
<keyword evidence="3" id="KW-1185">Reference proteome</keyword>
<dbReference type="Proteomes" id="UP001336020">
    <property type="component" value="Unassembled WGS sequence"/>
</dbReference>
<sequence length="43" mass="4902">MSTLALTLYVLIWPALVALVLFVLGRGFIKEWLEARRNGEDLI</sequence>
<dbReference type="RefSeq" id="WP_330135212.1">
    <property type="nucleotide sequence ID" value="NZ_JAUTXY010000010.1"/>
</dbReference>
<dbReference type="NCBIfam" id="NF038354">
    <property type="entry name" value="trnsprt_adja_43"/>
    <property type="match status" value="1"/>
</dbReference>
<evidence type="ECO:0000313" key="2">
    <source>
        <dbReference type="EMBL" id="MEE2060036.1"/>
    </source>
</evidence>